<accession>A0A9P5YIL3</accession>
<sequence>MQRFVYPQASDGITIFYPEDIVTTSVLFFLFSYSLFRNVPFLCSSAHRDRISFGVDVFHCCHEFKVWNDLLLQVF</sequence>
<dbReference type="Proteomes" id="UP000807353">
    <property type="component" value="Unassembled WGS sequence"/>
</dbReference>
<evidence type="ECO:0000313" key="2">
    <source>
        <dbReference type="Proteomes" id="UP000807353"/>
    </source>
</evidence>
<comment type="caution">
    <text evidence="1">The sequence shown here is derived from an EMBL/GenBank/DDBJ whole genome shotgun (WGS) entry which is preliminary data.</text>
</comment>
<protein>
    <submittedName>
        <fullName evidence="1">Uncharacterized protein</fullName>
    </submittedName>
</protein>
<dbReference type="EMBL" id="MU150230">
    <property type="protein sequence ID" value="KAF9469320.1"/>
    <property type="molecule type" value="Genomic_DNA"/>
</dbReference>
<organism evidence="1 2">
    <name type="scientific">Collybia nuda</name>
    <dbReference type="NCBI Taxonomy" id="64659"/>
    <lineage>
        <taxon>Eukaryota</taxon>
        <taxon>Fungi</taxon>
        <taxon>Dikarya</taxon>
        <taxon>Basidiomycota</taxon>
        <taxon>Agaricomycotina</taxon>
        <taxon>Agaricomycetes</taxon>
        <taxon>Agaricomycetidae</taxon>
        <taxon>Agaricales</taxon>
        <taxon>Tricholomatineae</taxon>
        <taxon>Clitocybaceae</taxon>
        <taxon>Collybia</taxon>
    </lineage>
</organism>
<evidence type="ECO:0000313" key="1">
    <source>
        <dbReference type="EMBL" id="KAF9469320.1"/>
    </source>
</evidence>
<keyword evidence="2" id="KW-1185">Reference proteome</keyword>
<reference evidence="1" key="1">
    <citation type="submission" date="2020-11" db="EMBL/GenBank/DDBJ databases">
        <authorList>
            <consortium name="DOE Joint Genome Institute"/>
            <person name="Ahrendt S."/>
            <person name="Riley R."/>
            <person name="Andreopoulos W."/>
            <person name="Labutti K."/>
            <person name="Pangilinan J."/>
            <person name="Ruiz-Duenas F.J."/>
            <person name="Barrasa J.M."/>
            <person name="Sanchez-Garcia M."/>
            <person name="Camarero S."/>
            <person name="Miyauchi S."/>
            <person name="Serrano A."/>
            <person name="Linde D."/>
            <person name="Babiker R."/>
            <person name="Drula E."/>
            <person name="Ayuso-Fernandez I."/>
            <person name="Pacheco R."/>
            <person name="Padilla G."/>
            <person name="Ferreira P."/>
            <person name="Barriuso J."/>
            <person name="Kellner H."/>
            <person name="Castanera R."/>
            <person name="Alfaro M."/>
            <person name="Ramirez L."/>
            <person name="Pisabarro A.G."/>
            <person name="Kuo A."/>
            <person name="Tritt A."/>
            <person name="Lipzen A."/>
            <person name="He G."/>
            <person name="Yan M."/>
            <person name="Ng V."/>
            <person name="Cullen D."/>
            <person name="Martin F."/>
            <person name="Rosso M.-N."/>
            <person name="Henrissat B."/>
            <person name="Hibbett D."/>
            <person name="Martinez A.T."/>
            <person name="Grigoriev I.V."/>
        </authorList>
    </citation>
    <scope>NUCLEOTIDE SEQUENCE</scope>
    <source>
        <strain evidence="1">CBS 247.69</strain>
    </source>
</reference>
<proteinExistence type="predicted"/>
<gene>
    <name evidence="1" type="ORF">BDZ94DRAFT_1244199</name>
</gene>
<dbReference type="AlphaFoldDB" id="A0A9P5YIL3"/>
<name>A0A9P5YIL3_9AGAR</name>